<reference evidence="1" key="1">
    <citation type="submission" date="2018-02" db="EMBL/GenBank/DDBJ databases">
        <title>Rhizophora mucronata_Transcriptome.</title>
        <authorList>
            <person name="Meera S.P."/>
            <person name="Sreeshan A."/>
            <person name="Augustine A."/>
        </authorList>
    </citation>
    <scope>NUCLEOTIDE SEQUENCE</scope>
    <source>
        <tissue evidence="1">Leaf</tissue>
    </source>
</reference>
<name>A0A2P2JZ50_RHIMU</name>
<organism evidence="1">
    <name type="scientific">Rhizophora mucronata</name>
    <name type="common">Asiatic mangrove</name>
    <dbReference type="NCBI Taxonomy" id="61149"/>
    <lineage>
        <taxon>Eukaryota</taxon>
        <taxon>Viridiplantae</taxon>
        <taxon>Streptophyta</taxon>
        <taxon>Embryophyta</taxon>
        <taxon>Tracheophyta</taxon>
        <taxon>Spermatophyta</taxon>
        <taxon>Magnoliopsida</taxon>
        <taxon>eudicotyledons</taxon>
        <taxon>Gunneridae</taxon>
        <taxon>Pentapetalae</taxon>
        <taxon>rosids</taxon>
        <taxon>fabids</taxon>
        <taxon>Malpighiales</taxon>
        <taxon>Rhizophoraceae</taxon>
        <taxon>Rhizophora</taxon>
    </lineage>
</organism>
<protein>
    <submittedName>
        <fullName evidence="1">Uncharacterized protein</fullName>
    </submittedName>
</protein>
<accession>A0A2P2JZ50</accession>
<sequence length="16" mass="1802">MVSAALYLLLRTPPTR</sequence>
<proteinExistence type="predicted"/>
<dbReference type="EMBL" id="GGEC01018270">
    <property type="protein sequence ID" value="MBW98753.1"/>
    <property type="molecule type" value="Transcribed_RNA"/>
</dbReference>
<evidence type="ECO:0000313" key="1">
    <source>
        <dbReference type="EMBL" id="MBW98753.1"/>
    </source>
</evidence>
<dbReference type="AlphaFoldDB" id="A0A2P2JZ50"/>